<evidence type="ECO:0000256" key="3">
    <source>
        <dbReference type="ARBA" id="ARBA00022989"/>
    </source>
</evidence>
<gene>
    <name evidence="7" type="ORF">HOLleu_20255</name>
</gene>
<feature type="domain" description="Receptor ligand binding region" evidence="6">
    <location>
        <begin position="67"/>
        <end position="219"/>
    </location>
</feature>
<evidence type="ECO:0000256" key="1">
    <source>
        <dbReference type="ARBA" id="ARBA00004370"/>
    </source>
</evidence>
<protein>
    <submittedName>
        <fullName evidence="7">Receptor-type guanylate cyclase gcy-8</fullName>
    </submittedName>
</protein>
<evidence type="ECO:0000259" key="6">
    <source>
        <dbReference type="Pfam" id="PF01094"/>
    </source>
</evidence>
<evidence type="ECO:0000256" key="5">
    <source>
        <dbReference type="SAM" id="SignalP"/>
    </source>
</evidence>
<comment type="subcellular location">
    <subcellularLocation>
        <location evidence="1">Membrane</location>
    </subcellularLocation>
</comment>
<dbReference type="SUPFAM" id="SSF53822">
    <property type="entry name" value="Periplasmic binding protein-like I"/>
    <property type="match status" value="1"/>
</dbReference>
<comment type="caution">
    <text evidence="7">The sequence shown here is derived from an EMBL/GenBank/DDBJ whole genome shotgun (WGS) entry which is preliminary data.</text>
</comment>
<dbReference type="PANTHER" id="PTHR44755">
    <property type="entry name" value="NATRIURETIC PEPTIDE RECEPTOR 3-RELATED"/>
    <property type="match status" value="1"/>
</dbReference>
<evidence type="ECO:0000256" key="4">
    <source>
        <dbReference type="ARBA" id="ARBA00023136"/>
    </source>
</evidence>
<evidence type="ECO:0000313" key="7">
    <source>
        <dbReference type="EMBL" id="KAJ8036319.1"/>
    </source>
</evidence>
<dbReference type="PANTHER" id="PTHR44755:SF8">
    <property type="entry name" value="RECEPTOR LIGAND BINDING REGION DOMAIN-CONTAINING PROTEIN"/>
    <property type="match status" value="1"/>
</dbReference>
<proteinExistence type="predicted"/>
<dbReference type="GO" id="GO:0007165">
    <property type="term" value="P:signal transduction"/>
    <property type="evidence" value="ECO:0007669"/>
    <property type="project" value="TreeGrafter"/>
</dbReference>
<dbReference type="Gene3D" id="3.40.50.2300">
    <property type="match status" value="1"/>
</dbReference>
<keyword evidence="4" id="KW-0472">Membrane</keyword>
<evidence type="ECO:0000256" key="2">
    <source>
        <dbReference type="ARBA" id="ARBA00022692"/>
    </source>
</evidence>
<dbReference type="AlphaFoldDB" id="A0A9Q1C1C7"/>
<dbReference type="InterPro" id="IPR052612">
    <property type="entry name" value="ANP_Clearance_Receptor"/>
</dbReference>
<keyword evidence="5" id="KW-0732">Signal</keyword>
<feature type="signal peptide" evidence="5">
    <location>
        <begin position="1"/>
        <end position="18"/>
    </location>
</feature>
<reference evidence="7" key="1">
    <citation type="submission" date="2021-10" db="EMBL/GenBank/DDBJ databases">
        <title>Tropical sea cucumber genome reveals ecological adaptation and Cuvierian tubules defense mechanism.</title>
        <authorList>
            <person name="Chen T."/>
        </authorList>
    </citation>
    <scope>NUCLEOTIDE SEQUENCE</scope>
    <source>
        <strain evidence="7">Nanhai2018</strain>
        <tissue evidence="7">Muscle</tissue>
    </source>
</reference>
<accession>A0A9Q1C1C7</accession>
<dbReference type="GO" id="GO:0017046">
    <property type="term" value="F:peptide hormone binding"/>
    <property type="evidence" value="ECO:0007669"/>
    <property type="project" value="TreeGrafter"/>
</dbReference>
<dbReference type="EMBL" id="JAIZAY010000009">
    <property type="protein sequence ID" value="KAJ8036319.1"/>
    <property type="molecule type" value="Genomic_DNA"/>
</dbReference>
<dbReference type="InterPro" id="IPR028082">
    <property type="entry name" value="Peripla_BP_I"/>
</dbReference>
<feature type="chain" id="PRO_5040405256" evidence="5">
    <location>
        <begin position="19"/>
        <end position="235"/>
    </location>
</feature>
<keyword evidence="2" id="KW-0812">Transmembrane</keyword>
<name>A0A9Q1C1C7_HOLLE</name>
<dbReference type="GO" id="GO:0038023">
    <property type="term" value="F:signaling receptor activity"/>
    <property type="evidence" value="ECO:0007669"/>
    <property type="project" value="TreeGrafter"/>
</dbReference>
<dbReference type="Pfam" id="PF01094">
    <property type="entry name" value="ANF_receptor"/>
    <property type="match status" value="1"/>
</dbReference>
<dbReference type="OrthoDB" id="1890790at2759"/>
<evidence type="ECO:0000313" key="8">
    <source>
        <dbReference type="Proteomes" id="UP001152320"/>
    </source>
</evidence>
<keyword evidence="7" id="KW-0675">Receptor</keyword>
<dbReference type="Proteomes" id="UP001152320">
    <property type="component" value="Chromosome 9"/>
</dbReference>
<keyword evidence="3" id="KW-1133">Transmembrane helix</keyword>
<dbReference type="InterPro" id="IPR001828">
    <property type="entry name" value="ANF_lig-bd_rcpt"/>
</dbReference>
<keyword evidence="8" id="KW-1185">Reference proteome</keyword>
<sequence>MAIMMRILIATFLVFASADCFYKPDITVALILNDRDFRLDETYLKPPVDIALSKVDELIETGVYVNFSLSYIFEVTTNTCSEAGKNNAAGRSAELYFNRKIVAFLGPPCNIHTVSTADLAAFWNVPVIVGAGTSGNLEDKTRFPRFRSVAIAKFFRKIFRHFRWTRCAVMVARGGFHFVITAPDMLKVFQATNINSVTFYEKDFQSSEKMLDQASQQARSKWSTLKHVQVKVYST</sequence>
<organism evidence="7 8">
    <name type="scientific">Holothuria leucospilota</name>
    <name type="common">Black long sea cucumber</name>
    <name type="synonym">Mertensiothuria leucospilota</name>
    <dbReference type="NCBI Taxonomy" id="206669"/>
    <lineage>
        <taxon>Eukaryota</taxon>
        <taxon>Metazoa</taxon>
        <taxon>Echinodermata</taxon>
        <taxon>Eleutherozoa</taxon>
        <taxon>Echinozoa</taxon>
        <taxon>Holothuroidea</taxon>
        <taxon>Aspidochirotacea</taxon>
        <taxon>Aspidochirotida</taxon>
        <taxon>Holothuriidae</taxon>
        <taxon>Holothuria</taxon>
    </lineage>
</organism>
<dbReference type="GO" id="GO:0016020">
    <property type="term" value="C:membrane"/>
    <property type="evidence" value="ECO:0007669"/>
    <property type="project" value="UniProtKB-SubCell"/>
</dbReference>